<dbReference type="RefSeq" id="WP_155148835.1">
    <property type="nucleotide sequence ID" value="NZ_JACOPQ010000007.1"/>
</dbReference>
<evidence type="ECO:0000313" key="1">
    <source>
        <dbReference type="EMBL" id="MBC5737505.1"/>
    </source>
</evidence>
<evidence type="ECO:0000313" key="2">
    <source>
        <dbReference type="Proteomes" id="UP000607645"/>
    </source>
</evidence>
<dbReference type="EMBL" id="JACOPQ010000007">
    <property type="protein sequence ID" value="MBC5737505.1"/>
    <property type="molecule type" value="Genomic_DNA"/>
</dbReference>
<accession>A0A8J6JNR1</accession>
<gene>
    <name evidence="1" type="ORF">H8S62_10855</name>
</gene>
<comment type="caution">
    <text evidence="1">The sequence shown here is derived from an EMBL/GenBank/DDBJ whole genome shotgun (WGS) entry which is preliminary data.</text>
</comment>
<dbReference type="Proteomes" id="UP000607645">
    <property type="component" value="Unassembled WGS sequence"/>
</dbReference>
<keyword evidence="2" id="KW-1185">Reference proteome</keyword>
<reference evidence="1" key="1">
    <citation type="submission" date="2020-08" db="EMBL/GenBank/DDBJ databases">
        <title>Genome public.</title>
        <authorList>
            <person name="Liu C."/>
            <person name="Sun Q."/>
        </authorList>
    </citation>
    <scope>NUCLEOTIDE SEQUENCE</scope>
    <source>
        <strain evidence="1">NSJ-52</strain>
    </source>
</reference>
<dbReference type="AlphaFoldDB" id="A0A8J6JNR1"/>
<name>A0A8J6JNR1_9FIRM</name>
<sequence>MEIPKKCPSCGLPVDEDDDVRISLRDRGIDTILYCPHCGMETLVWHDSEEELAALYGDIEDD</sequence>
<protein>
    <submittedName>
        <fullName evidence="1">Uncharacterized protein</fullName>
    </submittedName>
</protein>
<organism evidence="1 2">
    <name type="scientific">Lawsonibacter faecis</name>
    <dbReference type="NCBI Taxonomy" id="2763052"/>
    <lineage>
        <taxon>Bacteria</taxon>
        <taxon>Bacillati</taxon>
        <taxon>Bacillota</taxon>
        <taxon>Clostridia</taxon>
        <taxon>Eubacteriales</taxon>
        <taxon>Oscillospiraceae</taxon>
        <taxon>Lawsonibacter</taxon>
    </lineage>
</organism>
<proteinExistence type="predicted"/>